<feature type="region of interest" description="Disordered" evidence="1">
    <location>
        <begin position="3172"/>
        <end position="3191"/>
    </location>
</feature>
<accession>A0ABU8XIJ9</accession>
<sequence>MSQSLTIPGLGAPHATVALEGTLADGFFEPSAATVQASQSNAHLRCVLPAGVRIPEWAIDTGQQPPELSPVKAKAYLNAQAAALRQRAQAQLLDALRRLESVHVHWRGDDKFFGASIEAEGEAKIFMSQWLAEEAPPANALVAEFTVRITGSVDSTVSLMATSAVTVALRTNDIPKLRFGSDDLNFSFPEIEFPTLDFTKPLRDLLPDGQGISRLLERLGAMSGTGVVAKVKCTDGPGQQLVIDLSGGRLQCALVKPAQGPIRWDDLPALRTQLATFEVTFEGTPAAQASITGVRLAVVNGQFIQEGTIQAGVDLPSVASKQGRLGAFQWQVEDLRTRLEGIATTTDSALVAKVKFKKLRIWLADDPAAALAFEGEVELTPSGARLISLKLLEPTELQLLQGGAQALARGARSIATLAAKFGNLDASVVRKLFEILGKFAAAAARQAFVVGEAIVNAAEEAGRVIGSMLDALGEAIKSFLETLRDLIPDGPEKSDVEVQVTLSLDPFEILQILVLKKALAQDKELDEAGLHLKLHGGWQLGLLVDLGANPGAYVVAAWPGDENATGSAPLASLGTDLWIESEETVSHAPDADPKTGDRPATRLIEVKATHKDAKTKLIAVIAGVCRGEPVFLKRLNVAGKTATDGVIVADGPPKLDDLGSAIDVDVAFAVKRILPLLGMGETGDTDTSTEDGFLEKLKKGVGQVVSVESFDGGKFDPEKFEVDSKLKLNVKAAGISSTVDLGVKLSLRTLRASFTGPSGLALKSKRIEEDALGLTWVVEQIDEETRKKNTEVEMFRLSFSGGESGFELNAQAARMQLRFGGLSKDGEGVVFNVTEFRVGRRGVDITAEVDDKAVRLNGLDVPFQFTSGKLVMRASRLVEAAVAGRGSLPPALVGEADCTLALAFAQGSDGIELQSGKVEIDKKGEPIVCHSTRFTLTVSDLDVGIQKDGGAYHFYFLVTGSLRFTPKDGEFEGGLLGFLKDIEINLERAPLTGDARVLAKHISFQKALNPKKSFNLFNLFTFELRGFGFHPASPRFDGKPAINLSGQIKFAEIGDVMQPSIDFHGLWIAPPADGEALPRISCEGLGLDLQLSGSVKIRGSVLAVDPSTRTVEGKQFAPPGYNTYGFLGEGAVDIPGWGSMQASLGFLEVERKTDGERFKAFFIYLQKDKLAVQIPTGFWTFYMREAGFGFGFRYTLAGIRDADTATSPAHLIRILDDVSKRQGDLARYAAWSPDTNPEANRFTLALRAAIQAYPAEQTYNQETEETASNPFFFDVIVALRSDLTLLASMRGYLGVNYADFRANKNNFRERPGLRGYLYISAPRSELLARMIADSKGFIGERFPGLQSGQILRRAVESVDWSSTLYIRPGLFHYEMGWPDQLSVRLVDTNNMKVSLRGGMIFRAAEDGLLWGYNIEADAWLRFGGSVGSDIGVAAEASMQARFIARLIAYLSWRFQGSLVYGLVSLDATLAFSVRAWMKVNLRFTSFTIRIGFSFSVHFSAAIEMAIATDGVGARAHARISVSAFGCSLGVFIGFSFNDGALESARARVQRFMAMSITAEEPAETPKVGAKDADQRADDAAQRTEKVAQVPPDGQATEPQVDEAGNLSIFYPPEAGRVIHATDFWMVLHSSAEEACALLVPREADDRDKGGFYCAPRRFAGPDRPAHTLYVSGIDPALLATIRIVDAEGKEWPLVLGANWIPANWEAPVPMESGSSPVTLGDLADQCFLTNVDGLEDGQGGVQIVSWGWQEPGKLRISESKHQRPAGSEQERNLQRDAMQKDQTVSAANRPADERAYQGRSTIMTMFLDQFVSFAMHGKRPDTSAHVLDLGLVLRGSAKTLQALAKALQVEKADSLGELGGVSILNPADTWFVTQDPVFGAPRGEVGPTGPRLAWDLSLPWMDDPPMAVSAGPESKGIDPDHFLLQYEIVRTVETREFTPHVMRVKPASTMGGVDEKNVVKLLKPDWQFTDDLADLGEDWRHALLPPRNEQEAVQAAGAWMKLGLDADVTITYSITPIDIAGTKGLPRSFALTVDKPRPAVRSAQAELRIVQDVKELPAWQGRADVPQNLQVFIGLKDAAWAGDKRDLDIGGEKFDVKREYRIYVEHETVLPAGSFGSDGLTDRLRGFGGERTVALAIERALSQPGHLSRTAFGTDRLVDVLEPGPKTKFADHIVQYVEGDLDTRTRLPLWTLLGGGKVEGVEAFYADLLKQLWAAGDDRLACRFWLRTEIAFYRKGAKDAEYRLASTPVEIPVSLALRKGAKGPATAVVQPQAFEWPVELRLPPLPQGQVRVQTGFLHVMAPQSEATLGQWSKAHANEALIMLRDPSRRTLTVLEFDAVPVLPANVLHPLHKTSFAGYDVHALDLDDLAPIDSTPGDLGQDARAWMRARRVAHVKLVSDGSASLTPATNADWLGWHASYPSETWRTERPKDDAPKNQAVPIRKGWYSASESLPLFAQRQPRWRLLPHAVDSYVDELLLGGLPDTIIAKLAVAVNSPAQKTIGSEIDRTAITARPLSSGEEPWSGSARDGFTIAAQGERFVAARLRYMLLCLCRPEIHPDALRRWQNDPHALDGLSLIVEARIGNKTTASVTIPLQFGSPMHGIIEETIAELAWGERGTDKAGFPLLYRQHAVTVQAPPTIDAREFGQYLAATASSTDPYGWGVLQGLGLAATLKLYDVTSGRFERASTLADKCNAVFAAVVVRWVASSGDKWQVAGQPFAEVLLRPGANRVPRPFDGLAERGTEAYDVLIDDRALSMVQLSLRPAPMQAFQYMKLVIPPRTAENFLPVTPRGARVRQLVLEVRLDVEDVVDVAIAGQAATARIDKAGKCSLPVVLPAEYERRGDDVGFQTREMTIIMRRRNDRKGRADAILSYVATVEVPAAQGVDVDTPRPVETMQCVMERPQGDEQLQEIARPGEAVSEYAVDPFGFFDAQPADLWAKEAGAKLEATESLRHHLKAVAPDMRFPQEEADWKTVVPQYLEWMRRMLDHARSPQASKAAIALALAAPSRVSPCEVAPDSSGCVTVSIPGDDKLAHAKAYAVRPISRYAHVLAGAGVHPLEETEQLLDAPAQAVPADGVGYAVAVVPRTERVEQPVILGSSIVEGHWELVLGRHAEESMAHSNRPLFARLGKPSMLVSQMRTYRTPQWPERLRQRFSPIGEWNLYPERIAGEPAQRPDWEEPDAAPSRQSLRRLSQRRLADLAVEYPGLWKGAEVLAFTSPPPQYRMAALAVARGGIVLSNISTAVQDDFPREPIANDRHEVPDPLRPVLRVTRVGDEPSTLEVNHRLVSHHDLTPEAARTWETGGKDDIAWWPDPDVVYNVVHRAKSGKAVVDEEVAETRLVAQMPGDPAADAGPVVMRVRGGRWLVVGGDKPNEIRRADDDALGRAQFDVTLRYAVDPAGPSAGADTQQLTQADTNHKSFKRFAQVCRPFALCIVHHARSYQLARLNAEADEAYLLRVQELASRLREQIKVVDEAAKTYPGSAQLEPGASLAQEMAKLTDALDQWFAAHGGAADAAQQLEKALDPGGALQPYTTAMSVPYPVAGYAPGKGMALDLEAGGEGVLILNDVPTDAESEAVQAVSHPLAKKDSRFWQLAVRRMKAGADVLLLRVVDGRGVGPGSGAEPSIGWAAIEWPAFVTTMVS</sequence>
<evidence type="ECO:0000256" key="1">
    <source>
        <dbReference type="SAM" id="MobiDB-lite"/>
    </source>
</evidence>
<protein>
    <submittedName>
        <fullName evidence="2">Uncharacterized protein</fullName>
    </submittedName>
</protein>
<dbReference type="EMBL" id="JBBKZS010000035">
    <property type="protein sequence ID" value="MEJ8859720.1"/>
    <property type="molecule type" value="Genomic_DNA"/>
</dbReference>
<feature type="compositionally biased region" description="Basic and acidic residues" evidence="1">
    <location>
        <begin position="1768"/>
        <end position="1779"/>
    </location>
</feature>
<evidence type="ECO:0000313" key="3">
    <source>
        <dbReference type="Proteomes" id="UP001367030"/>
    </source>
</evidence>
<feature type="region of interest" description="Disordered" evidence="1">
    <location>
        <begin position="1755"/>
        <end position="1794"/>
    </location>
</feature>
<comment type="caution">
    <text evidence="2">The sequence shown here is derived from an EMBL/GenBank/DDBJ whole genome shotgun (WGS) entry which is preliminary data.</text>
</comment>
<evidence type="ECO:0000313" key="2">
    <source>
        <dbReference type="EMBL" id="MEJ8859720.1"/>
    </source>
</evidence>
<proteinExistence type="predicted"/>
<feature type="compositionally biased region" description="Basic and acidic residues" evidence="1">
    <location>
        <begin position="1568"/>
        <end position="1585"/>
    </location>
</feature>
<name>A0ABU8XIJ9_9BURK</name>
<dbReference type="Proteomes" id="UP001367030">
    <property type="component" value="Unassembled WGS sequence"/>
</dbReference>
<feature type="region of interest" description="Disordered" evidence="1">
    <location>
        <begin position="1562"/>
        <end position="1598"/>
    </location>
</feature>
<keyword evidence="3" id="KW-1185">Reference proteome</keyword>
<organism evidence="2 3">
    <name type="scientific">Variovorax robiniae</name>
    <dbReference type="NCBI Taxonomy" id="1836199"/>
    <lineage>
        <taxon>Bacteria</taxon>
        <taxon>Pseudomonadati</taxon>
        <taxon>Pseudomonadota</taxon>
        <taxon>Betaproteobacteria</taxon>
        <taxon>Burkholderiales</taxon>
        <taxon>Comamonadaceae</taxon>
        <taxon>Variovorax</taxon>
    </lineage>
</organism>
<gene>
    <name evidence="2" type="ORF">WKW79_34545</name>
</gene>
<reference evidence="2 3" key="1">
    <citation type="submission" date="2024-03" db="EMBL/GenBank/DDBJ databases">
        <title>Novel species of the genus Variovorax.</title>
        <authorList>
            <person name="Liu Q."/>
            <person name="Xin Y.-H."/>
        </authorList>
    </citation>
    <scope>NUCLEOTIDE SEQUENCE [LARGE SCALE GENOMIC DNA]</scope>
    <source>
        <strain evidence="2 3">KACC 18901</strain>
    </source>
</reference>
<dbReference type="RefSeq" id="WP_340339756.1">
    <property type="nucleotide sequence ID" value="NZ_JBBKZS010000035.1"/>
</dbReference>